<accession>A0A367XUE0</accession>
<feature type="transmembrane region" description="Helical" evidence="1">
    <location>
        <begin position="52"/>
        <end position="70"/>
    </location>
</feature>
<dbReference type="EMBL" id="QORO01000005">
    <property type="protein sequence ID" value="RCK57237.1"/>
    <property type="molecule type" value="Genomic_DNA"/>
</dbReference>
<dbReference type="OrthoDB" id="4990996at2"/>
<evidence type="ECO:0000313" key="2">
    <source>
        <dbReference type="EMBL" id="RCK57237.1"/>
    </source>
</evidence>
<keyword evidence="1" id="KW-0472">Membrane</keyword>
<keyword evidence="1" id="KW-0812">Transmembrane</keyword>
<name>A0A367XUE0_9MICO</name>
<gene>
    <name evidence="2" type="ORF">DTO57_11870</name>
</gene>
<proteinExistence type="predicted"/>
<comment type="caution">
    <text evidence="2">The sequence shown here is derived from an EMBL/GenBank/DDBJ whole genome shotgun (WGS) entry which is preliminary data.</text>
</comment>
<evidence type="ECO:0000313" key="3">
    <source>
        <dbReference type="Proteomes" id="UP000253508"/>
    </source>
</evidence>
<keyword evidence="1" id="KW-1133">Transmembrane helix</keyword>
<reference evidence="2 3" key="1">
    <citation type="submission" date="2018-07" db="EMBL/GenBank/DDBJ databases">
        <title>Microbacterium endoborsara sp. nov., a novel actinobacterium isolated from Borszczowia aralocaspica.</title>
        <authorList>
            <person name="An D."/>
        </authorList>
    </citation>
    <scope>NUCLEOTIDE SEQUENCE [LARGE SCALE GENOMIC DNA]</scope>
    <source>
        <strain evidence="2 3">C1.15228</strain>
    </source>
</reference>
<dbReference type="Proteomes" id="UP000253508">
    <property type="component" value="Unassembled WGS sequence"/>
</dbReference>
<protein>
    <submittedName>
        <fullName evidence="2">Multidrug ABC transporter ATPase</fullName>
    </submittedName>
</protein>
<organism evidence="2 3">
    <name type="scientific">Microbacterium sorbitolivorans</name>
    <dbReference type="NCBI Taxonomy" id="1867410"/>
    <lineage>
        <taxon>Bacteria</taxon>
        <taxon>Bacillati</taxon>
        <taxon>Actinomycetota</taxon>
        <taxon>Actinomycetes</taxon>
        <taxon>Micrococcales</taxon>
        <taxon>Microbacteriaceae</taxon>
        <taxon>Microbacterium</taxon>
    </lineage>
</organism>
<feature type="transmembrane region" description="Helical" evidence="1">
    <location>
        <begin position="17"/>
        <end position="40"/>
    </location>
</feature>
<keyword evidence="3" id="KW-1185">Reference proteome</keyword>
<sequence>MSKNDDGAPVVRRIDRILAFMSLGLLLVSVGCFFATMIIGEGIWPVVLVVQAYGPIVAFLLLLVLLVMSFSRRGKANKR</sequence>
<dbReference type="AlphaFoldDB" id="A0A367XUE0"/>
<evidence type="ECO:0000256" key="1">
    <source>
        <dbReference type="SAM" id="Phobius"/>
    </source>
</evidence>
<dbReference type="RefSeq" id="WP_114118676.1">
    <property type="nucleotide sequence ID" value="NZ_BMHU01000005.1"/>
</dbReference>
<dbReference type="PROSITE" id="PS51257">
    <property type="entry name" value="PROKAR_LIPOPROTEIN"/>
    <property type="match status" value="1"/>
</dbReference>